<dbReference type="AlphaFoldDB" id="A0A7S0AA08"/>
<feature type="region of interest" description="Disordered" evidence="1">
    <location>
        <begin position="200"/>
        <end position="244"/>
    </location>
</feature>
<feature type="transmembrane region" description="Helical" evidence="2">
    <location>
        <begin position="78"/>
        <end position="102"/>
    </location>
</feature>
<dbReference type="EMBL" id="HBEG01020016">
    <property type="protein sequence ID" value="CAD8356744.1"/>
    <property type="molecule type" value="Transcribed_RNA"/>
</dbReference>
<sequence>MAATEDVETPLHGTDAQESRLRSAQQRVQLDGTSGFRVFFLIGVTVWQGLVLRRHSVSIQALILTGQHEKMNSSCENIFWVLSWAFFLSLVMVLLNAALGAISLVPQLNLVRGLVNAGKSLASIFEVSIAIWGIVVIAFKVRENDTLQCPELYACAWWCFVGFVLLPLVITGISCFFLAGFATGAAAAAQEAGARSSGFASAATYGSSGADPQPQVPTAVQPFAGQPHRLGPEPQPQQQPGSSE</sequence>
<evidence type="ECO:0000256" key="2">
    <source>
        <dbReference type="SAM" id="Phobius"/>
    </source>
</evidence>
<proteinExistence type="predicted"/>
<organism evidence="3">
    <name type="scientific">Pyrodinium bahamense</name>
    <dbReference type="NCBI Taxonomy" id="73915"/>
    <lineage>
        <taxon>Eukaryota</taxon>
        <taxon>Sar</taxon>
        <taxon>Alveolata</taxon>
        <taxon>Dinophyceae</taxon>
        <taxon>Gonyaulacales</taxon>
        <taxon>Pyrocystaceae</taxon>
        <taxon>Pyrodinium</taxon>
    </lineage>
</organism>
<protein>
    <submittedName>
        <fullName evidence="3">Uncharacterized protein</fullName>
    </submittedName>
</protein>
<feature type="transmembrane region" description="Helical" evidence="2">
    <location>
        <begin position="153"/>
        <end position="181"/>
    </location>
</feature>
<feature type="transmembrane region" description="Helical" evidence="2">
    <location>
        <begin position="122"/>
        <end position="141"/>
    </location>
</feature>
<reference evidence="3" key="1">
    <citation type="submission" date="2021-01" db="EMBL/GenBank/DDBJ databases">
        <authorList>
            <person name="Corre E."/>
            <person name="Pelletier E."/>
            <person name="Niang G."/>
            <person name="Scheremetjew M."/>
            <person name="Finn R."/>
            <person name="Kale V."/>
            <person name="Holt S."/>
            <person name="Cochrane G."/>
            <person name="Meng A."/>
            <person name="Brown T."/>
            <person name="Cohen L."/>
        </authorList>
    </citation>
    <scope>NUCLEOTIDE SEQUENCE</scope>
    <source>
        <strain evidence="3">Pbaha01</strain>
    </source>
</reference>
<gene>
    <name evidence="3" type="ORF">PBAH0796_LOCUS12111</name>
</gene>
<keyword evidence="2" id="KW-0472">Membrane</keyword>
<evidence type="ECO:0000313" key="3">
    <source>
        <dbReference type="EMBL" id="CAD8356744.1"/>
    </source>
</evidence>
<evidence type="ECO:0000256" key="1">
    <source>
        <dbReference type="SAM" id="MobiDB-lite"/>
    </source>
</evidence>
<keyword evidence="2" id="KW-1133">Transmembrane helix</keyword>
<name>A0A7S0AA08_9DINO</name>
<keyword evidence="2" id="KW-0812">Transmembrane</keyword>
<accession>A0A7S0AA08</accession>